<dbReference type="SUPFAM" id="SSF116726">
    <property type="entry name" value="TrkA C-terminal domain-like"/>
    <property type="match status" value="1"/>
</dbReference>
<keyword evidence="5" id="KW-0406">Ion transport</keyword>
<reference evidence="10 11" key="1">
    <citation type="journal article" date="2015" name="Genome Announc.">
        <title>Expanding the biotechnology potential of lactobacilli through comparative genomics of 213 strains and associated genera.</title>
        <authorList>
            <person name="Sun Z."/>
            <person name="Harris H.M."/>
            <person name="McCann A."/>
            <person name="Guo C."/>
            <person name="Argimon S."/>
            <person name="Zhang W."/>
            <person name="Yang X."/>
            <person name="Jeffery I.B."/>
            <person name="Cooney J.C."/>
            <person name="Kagawa T.F."/>
            <person name="Liu W."/>
            <person name="Song Y."/>
            <person name="Salvetti E."/>
            <person name="Wrobel A."/>
            <person name="Rasinkangas P."/>
            <person name="Parkhill J."/>
            <person name="Rea M.C."/>
            <person name="O'Sullivan O."/>
            <person name="Ritari J."/>
            <person name="Douillard F.P."/>
            <person name="Paul Ross R."/>
            <person name="Yang R."/>
            <person name="Briner A.E."/>
            <person name="Felis G.E."/>
            <person name="de Vos W.M."/>
            <person name="Barrangou R."/>
            <person name="Klaenhammer T.R."/>
            <person name="Caufield P.W."/>
            <person name="Cui Y."/>
            <person name="Zhang H."/>
            <person name="O'Toole P.W."/>
        </authorList>
    </citation>
    <scope>NUCLEOTIDE SEQUENCE [LARGE SCALE GENOMIC DNA]</scope>
    <source>
        <strain evidence="10 11">DSM 20605</strain>
    </source>
</reference>
<dbReference type="InterPro" id="IPR014743">
    <property type="entry name" value="Cl-channel_core"/>
</dbReference>
<dbReference type="RefSeq" id="WP_056970839.1">
    <property type="nucleotide sequence ID" value="NZ_AYYX01000122.1"/>
</dbReference>
<dbReference type="EMBL" id="AYYX01000122">
    <property type="protein sequence ID" value="KRM83154.1"/>
    <property type="molecule type" value="Genomic_DNA"/>
</dbReference>
<dbReference type="STRING" id="1133569.FD21_GL000301"/>
<dbReference type="Gene3D" id="1.10.3080.10">
    <property type="entry name" value="Clc chloride channel"/>
    <property type="match status" value="1"/>
</dbReference>
<dbReference type="eggNOG" id="COG0038">
    <property type="taxonomic scope" value="Bacteria"/>
</dbReference>
<feature type="transmembrane region" description="Helical" evidence="8">
    <location>
        <begin position="221"/>
        <end position="241"/>
    </location>
</feature>
<feature type="transmembrane region" description="Helical" evidence="8">
    <location>
        <begin position="52"/>
        <end position="72"/>
    </location>
</feature>
<dbReference type="Pfam" id="PF02080">
    <property type="entry name" value="TrkA_C"/>
    <property type="match status" value="1"/>
</dbReference>
<dbReference type="InterPro" id="IPR001807">
    <property type="entry name" value="ClC"/>
</dbReference>
<sequence length="507" mass="55229">MSDIPSLKLKIIGWSLLIGLTVGLVVSCFRWLIEYSLENWKQLYALARTSWLWLLVVLLLFGVITWLIGWIIKPEPHVKGSGIPEVELQLADKLTLTRPLSIVWRKFVAGVLAIGSGGFLGREGPSVQLGAALGQTLAEKLKLDQQNWRLFVSAGAASGLSAAFSAPLAGTMFVLEEVSHSFSVLLWLGSLSGALMADLVTEKVFGLTPVLKISYQQSMPLRYYWILIVLGLLLGLLGFLYQQITLQSSRFYLLFSRIPRQYHAIIMLVVVLPVAVWFPQIIGGGNSLIISLPSVNWGIGMLLVVFLLRFILSAVSFGSGVPGGIFLPILTLGAVIGALVGATFHTLGLLPAVYIPNLIIFAMAGYFAGISKAPFTAIILITEMVGSLAHLMPLATVSLLAYVVIDLLDGAPIYESLAAKMHLNQQLTNLTGRLDQFKFIVSPVSNLTGKEVRQIAWPAGAILTRITRDEKQVVAKGDTVLRPKDQLTILVDSCKLGDVKDFLLKQN</sequence>
<comment type="subcellular location">
    <subcellularLocation>
        <location evidence="1">Membrane</location>
        <topology evidence="1">Multi-pass membrane protein</topology>
    </subcellularLocation>
</comment>
<dbReference type="GO" id="GO:0006813">
    <property type="term" value="P:potassium ion transport"/>
    <property type="evidence" value="ECO:0007669"/>
    <property type="project" value="InterPro"/>
</dbReference>
<dbReference type="PROSITE" id="PS51202">
    <property type="entry name" value="RCK_C"/>
    <property type="match status" value="1"/>
</dbReference>
<keyword evidence="4 8" id="KW-1133">Transmembrane helix</keyword>
<feature type="domain" description="RCK C-terminal" evidence="9">
    <location>
        <begin position="424"/>
        <end position="505"/>
    </location>
</feature>
<comment type="caution">
    <text evidence="10">The sequence shown here is derived from an EMBL/GenBank/DDBJ whole genome shotgun (WGS) entry which is preliminary data.</text>
</comment>
<evidence type="ECO:0000259" key="9">
    <source>
        <dbReference type="PROSITE" id="PS51202"/>
    </source>
</evidence>
<feature type="transmembrane region" description="Helical" evidence="8">
    <location>
        <begin position="353"/>
        <end position="370"/>
    </location>
</feature>
<dbReference type="GO" id="GO:0005886">
    <property type="term" value="C:plasma membrane"/>
    <property type="evidence" value="ECO:0007669"/>
    <property type="project" value="TreeGrafter"/>
</dbReference>
<proteinExistence type="predicted"/>
<evidence type="ECO:0000256" key="7">
    <source>
        <dbReference type="ARBA" id="ARBA00023214"/>
    </source>
</evidence>
<dbReference type="InterPro" id="IPR036721">
    <property type="entry name" value="RCK_C_sf"/>
</dbReference>
<evidence type="ECO:0000256" key="6">
    <source>
        <dbReference type="ARBA" id="ARBA00023136"/>
    </source>
</evidence>
<dbReference type="SUPFAM" id="SSF81340">
    <property type="entry name" value="Clc chloride channel"/>
    <property type="match status" value="1"/>
</dbReference>
<feature type="transmembrane region" description="Helical" evidence="8">
    <location>
        <begin position="324"/>
        <end position="347"/>
    </location>
</feature>
<dbReference type="Pfam" id="PF00654">
    <property type="entry name" value="Voltage_CLC"/>
    <property type="match status" value="1"/>
</dbReference>
<evidence type="ECO:0000256" key="1">
    <source>
        <dbReference type="ARBA" id="ARBA00004141"/>
    </source>
</evidence>
<gene>
    <name evidence="10" type="ORF">FD21_GL000301</name>
</gene>
<feature type="transmembrane region" description="Helical" evidence="8">
    <location>
        <begin position="12"/>
        <end position="32"/>
    </location>
</feature>
<dbReference type="Proteomes" id="UP000051576">
    <property type="component" value="Unassembled WGS sequence"/>
</dbReference>
<dbReference type="AlphaFoldDB" id="A0A0R2BX04"/>
<keyword evidence="3 8" id="KW-0812">Transmembrane</keyword>
<dbReference type="GO" id="GO:0005247">
    <property type="term" value="F:voltage-gated chloride channel activity"/>
    <property type="evidence" value="ECO:0007669"/>
    <property type="project" value="TreeGrafter"/>
</dbReference>
<dbReference type="InterPro" id="IPR006037">
    <property type="entry name" value="RCK_C"/>
</dbReference>
<dbReference type="CDD" id="cd01031">
    <property type="entry name" value="EriC"/>
    <property type="match status" value="1"/>
</dbReference>
<name>A0A0R2BX04_9LACO</name>
<evidence type="ECO:0000256" key="4">
    <source>
        <dbReference type="ARBA" id="ARBA00022989"/>
    </source>
</evidence>
<organism evidence="10 11">
    <name type="scientific">Liquorilactobacillus vini DSM 20605</name>
    <dbReference type="NCBI Taxonomy" id="1133569"/>
    <lineage>
        <taxon>Bacteria</taxon>
        <taxon>Bacillati</taxon>
        <taxon>Bacillota</taxon>
        <taxon>Bacilli</taxon>
        <taxon>Lactobacillales</taxon>
        <taxon>Lactobacillaceae</taxon>
        <taxon>Liquorilactobacillus</taxon>
    </lineage>
</organism>
<dbReference type="GO" id="GO:0008324">
    <property type="term" value="F:monoatomic cation transmembrane transporter activity"/>
    <property type="evidence" value="ECO:0007669"/>
    <property type="project" value="InterPro"/>
</dbReference>
<dbReference type="PANTHER" id="PTHR45711:SF6">
    <property type="entry name" value="CHLORIDE CHANNEL PROTEIN"/>
    <property type="match status" value="1"/>
</dbReference>
<dbReference type="Gene3D" id="3.30.70.1450">
    <property type="entry name" value="Regulator of K+ conductance, C-terminal domain"/>
    <property type="match status" value="1"/>
</dbReference>
<feature type="transmembrane region" description="Helical" evidence="8">
    <location>
        <begin position="262"/>
        <end position="282"/>
    </location>
</feature>
<protein>
    <submittedName>
        <fullName evidence="10">Chloride channel protein</fullName>
    </submittedName>
</protein>
<keyword evidence="7" id="KW-0868">Chloride</keyword>
<evidence type="ECO:0000256" key="3">
    <source>
        <dbReference type="ARBA" id="ARBA00022692"/>
    </source>
</evidence>
<dbReference type="PANTHER" id="PTHR45711">
    <property type="entry name" value="CHLORIDE CHANNEL PROTEIN"/>
    <property type="match status" value="1"/>
</dbReference>
<evidence type="ECO:0000256" key="5">
    <source>
        <dbReference type="ARBA" id="ARBA00023065"/>
    </source>
</evidence>
<keyword evidence="6 8" id="KW-0472">Membrane</keyword>
<feature type="transmembrane region" description="Helical" evidence="8">
    <location>
        <begin position="150"/>
        <end position="175"/>
    </location>
</feature>
<keyword evidence="11" id="KW-1185">Reference proteome</keyword>
<evidence type="ECO:0000313" key="11">
    <source>
        <dbReference type="Proteomes" id="UP000051576"/>
    </source>
</evidence>
<keyword evidence="2" id="KW-0813">Transport</keyword>
<dbReference type="PRINTS" id="PR00762">
    <property type="entry name" value="CLCHANNEL"/>
</dbReference>
<evidence type="ECO:0000256" key="8">
    <source>
        <dbReference type="SAM" id="Phobius"/>
    </source>
</evidence>
<accession>A0A0R2BX04</accession>
<feature type="transmembrane region" description="Helical" evidence="8">
    <location>
        <begin position="288"/>
        <end position="312"/>
    </location>
</feature>
<feature type="transmembrane region" description="Helical" evidence="8">
    <location>
        <begin position="377"/>
        <end position="405"/>
    </location>
</feature>
<evidence type="ECO:0000256" key="2">
    <source>
        <dbReference type="ARBA" id="ARBA00022448"/>
    </source>
</evidence>
<dbReference type="PATRIC" id="fig|1133569.4.peg.318"/>
<evidence type="ECO:0000313" key="10">
    <source>
        <dbReference type="EMBL" id="KRM83154.1"/>
    </source>
</evidence>